<dbReference type="Pfam" id="PF01425">
    <property type="entry name" value="Amidase"/>
    <property type="match status" value="2"/>
</dbReference>
<dbReference type="SUPFAM" id="SSF75304">
    <property type="entry name" value="Amidase signature (AS) enzymes"/>
    <property type="match status" value="1"/>
</dbReference>
<reference evidence="2 3" key="1">
    <citation type="submission" date="2018-01" db="EMBL/GenBank/DDBJ databases">
        <title>Genomic Encyclopedia of Archaeal and Bacterial Type Strains, Phase II (KMG-II): from individual species to whole genera.</title>
        <authorList>
            <person name="Goeker M."/>
        </authorList>
    </citation>
    <scope>NUCLEOTIDE SEQUENCE [LARGE SCALE GENOMIC DNA]</scope>
    <source>
        <strain evidence="2 3">DSM 17023</strain>
    </source>
</reference>
<dbReference type="PROSITE" id="PS00571">
    <property type="entry name" value="AMIDASES"/>
    <property type="match status" value="1"/>
</dbReference>
<dbReference type="EMBL" id="PPCN01000001">
    <property type="protein sequence ID" value="POF33608.1"/>
    <property type="molecule type" value="Genomic_DNA"/>
</dbReference>
<accession>A0A2S3V0X6</accession>
<dbReference type="AlphaFoldDB" id="A0A2S3V0X6"/>
<dbReference type="NCBIfam" id="NF006169">
    <property type="entry name" value="PRK08310.1"/>
    <property type="match status" value="1"/>
</dbReference>
<gene>
    <name evidence="2" type="ORF">CLV41_10156</name>
</gene>
<dbReference type="Gene3D" id="3.90.1300.10">
    <property type="entry name" value="Amidase signature (AS) domain"/>
    <property type="match status" value="1"/>
</dbReference>
<organism evidence="2 3">
    <name type="scientific">Roseibium marinum</name>
    <dbReference type="NCBI Taxonomy" id="281252"/>
    <lineage>
        <taxon>Bacteria</taxon>
        <taxon>Pseudomonadati</taxon>
        <taxon>Pseudomonadota</taxon>
        <taxon>Alphaproteobacteria</taxon>
        <taxon>Hyphomicrobiales</taxon>
        <taxon>Stappiaceae</taxon>
        <taxon>Roseibium</taxon>
    </lineage>
</organism>
<feature type="domain" description="Amidase" evidence="1">
    <location>
        <begin position="21"/>
        <end position="181"/>
    </location>
</feature>
<evidence type="ECO:0000313" key="2">
    <source>
        <dbReference type="EMBL" id="POF33608.1"/>
    </source>
</evidence>
<dbReference type="OrthoDB" id="9777859at2"/>
<dbReference type="InterPro" id="IPR020556">
    <property type="entry name" value="Amidase_CS"/>
</dbReference>
<dbReference type="InterPro" id="IPR023631">
    <property type="entry name" value="Amidase_dom"/>
</dbReference>
<keyword evidence="3" id="KW-1185">Reference proteome</keyword>
<name>A0A2S3V0X6_9HYPH</name>
<feature type="domain" description="Amidase" evidence="1">
    <location>
        <begin position="267"/>
        <end position="381"/>
    </location>
</feature>
<evidence type="ECO:0000259" key="1">
    <source>
        <dbReference type="Pfam" id="PF01425"/>
    </source>
</evidence>
<sequence length="387" mass="40688">MIDDTVSAFSEILSVPYRPGGGPLEGLTFAAKENYQFEGRIASNGNPVWKATHDPAERTARCLRTVLEAGASLVGFTHMDELAYSVIGANAHTGTPVNSAAPDRVPGGSSSGSASAVAAGLVDFTLGSDTGGSVRVPASFCGLYGLRTSHGRIDSQGLLPLAASYDVPGWFARKLEVMVRVSGVYGIPAESGRLPGRLWMPETVWAGVAAPVVESLRPALAKLEARLGPADTTPLPEPVLEDWFETFRVHQAAEVWQAVGDWVSSVSAEFGPGVGQRLKTASATTEESFTAAVRRRSAIRRSMDAMMTEDTVLVLPSAPGAAPLLTASQQDLEAYRHATMCLTCIAGLNGYPELSVPGARVEGAPVGLSLVGARMRDEDLLVLAEVL</sequence>
<dbReference type="PANTHER" id="PTHR46310:SF7">
    <property type="entry name" value="AMIDASE 1"/>
    <property type="match status" value="1"/>
</dbReference>
<dbReference type="Proteomes" id="UP000236959">
    <property type="component" value="Unassembled WGS sequence"/>
</dbReference>
<dbReference type="PANTHER" id="PTHR46310">
    <property type="entry name" value="AMIDASE 1"/>
    <property type="match status" value="1"/>
</dbReference>
<comment type="caution">
    <text evidence="2">The sequence shown here is derived from an EMBL/GenBank/DDBJ whole genome shotgun (WGS) entry which is preliminary data.</text>
</comment>
<protein>
    <submittedName>
        <fullName evidence="2">Amidase</fullName>
    </submittedName>
</protein>
<evidence type="ECO:0000313" key="3">
    <source>
        <dbReference type="Proteomes" id="UP000236959"/>
    </source>
</evidence>
<dbReference type="InterPro" id="IPR036928">
    <property type="entry name" value="AS_sf"/>
</dbReference>
<dbReference type="RefSeq" id="WP_103220300.1">
    <property type="nucleotide sequence ID" value="NZ_PPCN01000001.1"/>
</dbReference>
<proteinExistence type="predicted"/>